<keyword evidence="3 4" id="KW-0574">Periplasm</keyword>
<dbReference type="PANTHER" id="PTHR36307:SF1">
    <property type="entry name" value="FLAGELLA BASAL BODY P-RING FORMATION PROTEIN FLGA"/>
    <property type="match status" value="1"/>
</dbReference>
<dbReference type="KEGG" id="pef:A7E78_05470"/>
<comment type="subcellular location">
    <subcellularLocation>
        <location evidence="1 4">Periplasm</location>
    </subcellularLocation>
</comment>
<gene>
    <name evidence="6" type="ORF">A7E78_05470</name>
</gene>
<dbReference type="GO" id="GO:0044780">
    <property type="term" value="P:bacterial-type flagellum assembly"/>
    <property type="evidence" value="ECO:0007669"/>
    <property type="project" value="InterPro"/>
</dbReference>
<dbReference type="SMART" id="SM00858">
    <property type="entry name" value="SAF"/>
    <property type="match status" value="1"/>
</dbReference>
<feature type="chain" id="PRO_5011815687" description="Flagella basal body P-ring formation protein FlgA" evidence="4">
    <location>
        <begin position="28"/>
        <end position="246"/>
    </location>
</feature>
<organism evidence="6 7">
    <name type="scientific">Syntrophotalea acetylenivorans</name>
    <dbReference type="NCBI Taxonomy" id="1842532"/>
    <lineage>
        <taxon>Bacteria</taxon>
        <taxon>Pseudomonadati</taxon>
        <taxon>Thermodesulfobacteriota</taxon>
        <taxon>Desulfuromonadia</taxon>
        <taxon>Desulfuromonadales</taxon>
        <taxon>Syntrophotaleaceae</taxon>
        <taxon>Syntrophotalea</taxon>
    </lineage>
</organism>
<dbReference type="EMBL" id="CP015519">
    <property type="protein sequence ID" value="APG27340.1"/>
    <property type="molecule type" value="Genomic_DNA"/>
</dbReference>
<evidence type="ECO:0000256" key="1">
    <source>
        <dbReference type="ARBA" id="ARBA00004418"/>
    </source>
</evidence>
<protein>
    <recommendedName>
        <fullName evidence="4">Flagella basal body P-ring formation protein FlgA</fullName>
    </recommendedName>
</protein>
<comment type="function">
    <text evidence="4">Involved in the assembly process of the P-ring formation. It may associate with FlgF on the rod constituting a structure essential for the P-ring assembly or may act as a modulator protein for the P-ring assembly.</text>
</comment>
<accession>A0A1L3GN70</accession>
<dbReference type="RefSeq" id="WP_072283307.1">
    <property type="nucleotide sequence ID" value="NZ_CP015519.1"/>
</dbReference>
<keyword evidence="4" id="KW-1005">Bacterial flagellum biogenesis</keyword>
<dbReference type="OrthoDB" id="5387542at2"/>
<dbReference type="InterPro" id="IPR013974">
    <property type="entry name" value="SAF"/>
</dbReference>
<name>A0A1L3GN70_9BACT</name>
<dbReference type="NCBIfam" id="TIGR03170">
    <property type="entry name" value="flgA_cterm"/>
    <property type="match status" value="1"/>
</dbReference>
<keyword evidence="7" id="KW-1185">Reference proteome</keyword>
<dbReference type="CDD" id="cd11614">
    <property type="entry name" value="SAF_CpaB_FlgA_like"/>
    <property type="match status" value="1"/>
</dbReference>
<feature type="signal peptide" evidence="4">
    <location>
        <begin position="1"/>
        <end position="27"/>
    </location>
</feature>
<evidence type="ECO:0000256" key="2">
    <source>
        <dbReference type="ARBA" id="ARBA00022729"/>
    </source>
</evidence>
<dbReference type="Gene3D" id="3.90.1210.10">
    <property type="entry name" value="Antifreeze-like/N-acetylneuraminic acid synthase C-terminal domain"/>
    <property type="match status" value="1"/>
</dbReference>
<dbReference type="GO" id="GO:0042597">
    <property type="term" value="C:periplasmic space"/>
    <property type="evidence" value="ECO:0007669"/>
    <property type="project" value="UniProtKB-SubCell"/>
</dbReference>
<dbReference type="Gene3D" id="2.30.30.760">
    <property type="match status" value="1"/>
</dbReference>
<keyword evidence="6" id="KW-0966">Cell projection</keyword>
<dbReference type="InterPro" id="IPR039246">
    <property type="entry name" value="Flagellar_FlgA"/>
</dbReference>
<feature type="domain" description="SAF" evidence="5">
    <location>
        <begin position="122"/>
        <end position="183"/>
    </location>
</feature>
<keyword evidence="2 4" id="KW-0732">Signal</keyword>
<keyword evidence="6" id="KW-0969">Cilium</keyword>
<sequence>MNFALRLSAIICLSCLLSLPLIRVGHAAAVERQQQIVIKPEQVQKHLEDYLDQHRSKMPQVKLRFRHLRLPKAFSVPAGRLTCEINPSNPRVLSSSRFNLIFRVDGKAVKNLAVSATLEALAEVAVVAGDLQRGTIITEQHIELAERDLNRLRAPCFDSGELLGKRLKRSLRKGDVFERSAVAFPPMVKRGEIVTITAQKGALTVTAKGMAQQNGNAGDMIRVRNISSQKDLICKVAGPVAVTVEL</sequence>
<evidence type="ECO:0000313" key="7">
    <source>
        <dbReference type="Proteomes" id="UP000182517"/>
    </source>
</evidence>
<dbReference type="Proteomes" id="UP000182517">
    <property type="component" value="Chromosome"/>
</dbReference>
<dbReference type="STRING" id="1842532.A7E78_05470"/>
<keyword evidence="6" id="KW-0282">Flagellum</keyword>
<comment type="similarity">
    <text evidence="4">Belongs to the FlgA family.</text>
</comment>
<dbReference type="Pfam" id="PF13144">
    <property type="entry name" value="ChapFlgA"/>
    <property type="match status" value="1"/>
</dbReference>
<evidence type="ECO:0000259" key="5">
    <source>
        <dbReference type="SMART" id="SM00858"/>
    </source>
</evidence>
<evidence type="ECO:0000256" key="3">
    <source>
        <dbReference type="ARBA" id="ARBA00022764"/>
    </source>
</evidence>
<evidence type="ECO:0000313" key="6">
    <source>
        <dbReference type="EMBL" id="APG27340.1"/>
    </source>
</evidence>
<evidence type="ECO:0000256" key="4">
    <source>
        <dbReference type="RuleBase" id="RU362063"/>
    </source>
</evidence>
<dbReference type="AlphaFoldDB" id="A0A1L3GN70"/>
<reference evidence="6 7" key="1">
    <citation type="journal article" date="2017" name="Genome Announc.">
        <title>Complete Genome Sequences of Two Acetylene-Fermenting Pelobacter acetylenicus Strains.</title>
        <authorList>
            <person name="Sutton J.M."/>
            <person name="Baesman S.M."/>
            <person name="Fierst J.L."/>
            <person name="Poret-Peterson A.T."/>
            <person name="Oremland R.S."/>
            <person name="Dunlap D.S."/>
            <person name="Akob D.M."/>
        </authorList>
    </citation>
    <scope>NUCLEOTIDE SEQUENCE [LARGE SCALE GENOMIC DNA]</scope>
    <source>
        <strain evidence="6 7">SFB93</strain>
    </source>
</reference>
<dbReference type="InterPro" id="IPR017585">
    <property type="entry name" value="SAF_FlgA"/>
</dbReference>
<dbReference type="PANTHER" id="PTHR36307">
    <property type="entry name" value="FLAGELLA BASAL BODY P-RING FORMATION PROTEIN FLGA"/>
    <property type="match status" value="1"/>
</dbReference>
<proteinExistence type="inferred from homology"/>